<comment type="similarity">
    <text evidence="1 7">Belongs to the class-I aminoacyl-tRNA synthetase family. Glutamate--tRNA ligase type 1 subfamily.</text>
</comment>
<dbReference type="Gene3D" id="3.40.50.620">
    <property type="entry name" value="HUPs"/>
    <property type="match status" value="1"/>
</dbReference>
<organism evidence="10 11">
    <name type="scientific">Peptacetobacter hiranonis (strain DSM 13275 / JCM 10541 / KCTC 15199 / TO-931)</name>
    <name type="common">Clostridium hiranonis</name>
    <dbReference type="NCBI Taxonomy" id="500633"/>
    <lineage>
        <taxon>Bacteria</taxon>
        <taxon>Bacillati</taxon>
        <taxon>Bacillota</taxon>
        <taxon>Clostridia</taxon>
        <taxon>Peptostreptococcales</taxon>
        <taxon>Peptostreptococcaceae</taxon>
        <taxon>Peptacetobacter</taxon>
    </lineage>
</organism>
<comment type="cofactor">
    <cofactor evidence="7">
        <name>Zn(2+)</name>
        <dbReference type="ChEBI" id="CHEBI:29105"/>
    </cofactor>
    <text evidence="7">Binds 1 zinc ion per subunit.</text>
</comment>
<dbReference type="Pfam" id="PF19269">
    <property type="entry name" value="Anticodon_2"/>
    <property type="match status" value="1"/>
</dbReference>
<evidence type="ECO:0000256" key="4">
    <source>
        <dbReference type="ARBA" id="ARBA00022840"/>
    </source>
</evidence>
<feature type="short sequence motif" description="'HIGH' region" evidence="7">
    <location>
        <begin position="10"/>
        <end position="20"/>
    </location>
</feature>
<feature type="binding site" evidence="7">
    <location>
        <position position="117"/>
    </location>
    <ligand>
        <name>Zn(2+)</name>
        <dbReference type="ChEBI" id="CHEBI:29105"/>
    </ligand>
</feature>
<dbReference type="GO" id="GO:0000049">
    <property type="term" value="F:tRNA binding"/>
    <property type="evidence" value="ECO:0007669"/>
    <property type="project" value="InterPro"/>
</dbReference>
<keyword evidence="2 7" id="KW-0436">Ligase</keyword>
<evidence type="ECO:0000256" key="2">
    <source>
        <dbReference type="ARBA" id="ARBA00022598"/>
    </source>
</evidence>
<keyword evidence="7" id="KW-0963">Cytoplasm</keyword>
<evidence type="ECO:0000256" key="6">
    <source>
        <dbReference type="ARBA" id="ARBA00023146"/>
    </source>
</evidence>
<dbReference type="InterPro" id="IPR004527">
    <property type="entry name" value="Glu-tRNA-ligase_bac/mito"/>
</dbReference>
<dbReference type="STRING" id="500633.CLOHIR_01555"/>
<comment type="caution">
    <text evidence="10">The sequence shown here is derived from an EMBL/GenBank/DDBJ whole genome shotgun (WGS) entry which is preliminary data.</text>
</comment>
<dbReference type="FunFam" id="3.40.50.620:FF:000045">
    <property type="entry name" value="Glutamate--tRNA ligase, mitochondrial"/>
    <property type="match status" value="1"/>
</dbReference>
<gene>
    <name evidence="7 10" type="primary">gltX</name>
    <name evidence="10" type="ORF">CLOHIR_01555</name>
</gene>
<dbReference type="InterPro" id="IPR020751">
    <property type="entry name" value="aa-tRNA-synth_I_codon-bd_sub2"/>
</dbReference>
<sequence>MSNVRVRFAPSPTGFVHIGSLRTALYNYLFAKHAGGEYILRVEDTDRTRLVDGAIENMLNAMKWAGVNHTEGVMLDENGNVTQKGEYGPYIQSERLDIYQKYIKELLDSGKAYYCFCTKERLDAVREQQKEAGETPRYDGHCRDLTPEEVQAKIDAGEPYVIRLRLPEDHKITFTDLVRGDMEFNTNDLDDQVLIKTDGFPTYHFAVVVDDHLMKITHIIRGEEWVSSTPKHVYLYEAFGWEKPVFVHLPNILNTEKKKLSKRQGDVAVEDFKKKGYLPEGLVNYVALVGWSPEDNQEIFSMEELEKAFSIERVSKSGGVFDTEKLNWVNHHYMKEADDAVLAELCMPYLVEAGYIAEDEKEAKMDLVKEIVSAVKEKLHYAKEITDHVSIFFGDKFEIETEEGMEFLKLEHIPTLFDALREKIEAAENFDADSNFAILKSIQKEYKIKGKNLYMGSRIMLTGQMHGPDIPKVMEVLGKENCLRRLDYVKANVLDKLN</sequence>
<feature type="domain" description="Glutamyl/glutaminyl-tRNA synthetase class Ib catalytic" evidence="8">
    <location>
        <begin position="3"/>
        <end position="328"/>
    </location>
</feature>
<feature type="short sequence motif" description="'KMSKS' region" evidence="7">
    <location>
        <begin position="259"/>
        <end position="263"/>
    </location>
</feature>
<dbReference type="GO" id="GO:0004818">
    <property type="term" value="F:glutamate-tRNA ligase activity"/>
    <property type="evidence" value="ECO:0007669"/>
    <property type="project" value="UniProtKB-UniRule"/>
</dbReference>
<feature type="domain" description="Aminoacyl-tRNA synthetase class I anticodon-binding" evidence="9">
    <location>
        <begin position="342"/>
        <end position="488"/>
    </location>
</feature>
<keyword evidence="7" id="KW-0862">Zinc</keyword>
<reference evidence="10 11" key="2">
    <citation type="submission" date="2008-10" db="EMBL/GenBank/DDBJ databases">
        <title>Draft genome sequence of Clostridium hiranonis (DSM 13275).</title>
        <authorList>
            <person name="Sudarsanam P."/>
            <person name="Ley R."/>
            <person name="Guruge J."/>
            <person name="Turnbaugh P.J."/>
            <person name="Mahowald M."/>
            <person name="Liep D."/>
            <person name="Gordon J."/>
        </authorList>
    </citation>
    <scope>NUCLEOTIDE SEQUENCE [LARGE SCALE GENOMIC DNA]</scope>
    <source>
        <strain evidence="10 11">DSM 13275</strain>
    </source>
</reference>
<evidence type="ECO:0000256" key="5">
    <source>
        <dbReference type="ARBA" id="ARBA00022917"/>
    </source>
</evidence>
<dbReference type="HAMAP" id="MF_00022">
    <property type="entry name" value="Glu_tRNA_synth_type1"/>
    <property type="match status" value="1"/>
</dbReference>
<dbReference type="InterPro" id="IPR014729">
    <property type="entry name" value="Rossmann-like_a/b/a_fold"/>
</dbReference>
<dbReference type="EMBL" id="ABWP01000062">
    <property type="protein sequence ID" value="EEA84800.1"/>
    <property type="molecule type" value="Genomic_DNA"/>
</dbReference>
<comment type="subunit">
    <text evidence="7">Monomer.</text>
</comment>
<evidence type="ECO:0000256" key="1">
    <source>
        <dbReference type="ARBA" id="ARBA00007894"/>
    </source>
</evidence>
<dbReference type="InterPro" id="IPR045462">
    <property type="entry name" value="aa-tRNA-synth_I_cd-bd"/>
</dbReference>
<dbReference type="eggNOG" id="COG0008">
    <property type="taxonomic scope" value="Bacteria"/>
</dbReference>
<dbReference type="GO" id="GO:0008270">
    <property type="term" value="F:zinc ion binding"/>
    <property type="evidence" value="ECO:0007669"/>
    <property type="project" value="UniProtKB-UniRule"/>
</dbReference>
<dbReference type="InterPro" id="IPR008925">
    <property type="entry name" value="aa_tRNA-synth_I_cd-bd_sf"/>
</dbReference>
<dbReference type="EC" id="6.1.1.17" evidence="7"/>
<reference evidence="10 11" key="1">
    <citation type="submission" date="2008-09" db="EMBL/GenBank/DDBJ databases">
        <authorList>
            <person name="Fulton L."/>
            <person name="Clifton S."/>
            <person name="Fulton B."/>
            <person name="Xu J."/>
            <person name="Minx P."/>
            <person name="Pepin K.H."/>
            <person name="Johnson M."/>
            <person name="Thiruvilangam P."/>
            <person name="Bhonagiri V."/>
            <person name="Nash W.E."/>
            <person name="Mardis E.R."/>
            <person name="Wilson R.K."/>
        </authorList>
    </citation>
    <scope>NUCLEOTIDE SEQUENCE [LARGE SCALE GENOMIC DNA]</scope>
    <source>
        <strain evidence="10 11">DSM 13275</strain>
    </source>
</reference>
<dbReference type="GO" id="GO:0006424">
    <property type="term" value="P:glutamyl-tRNA aminoacylation"/>
    <property type="evidence" value="ECO:0007669"/>
    <property type="project" value="UniProtKB-UniRule"/>
</dbReference>
<comment type="subcellular location">
    <subcellularLocation>
        <location evidence="7">Cytoplasm</location>
    </subcellularLocation>
</comment>
<dbReference type="SUPFAM" id="SSF48163">
    <property type="entry name" value="An anticodon-binding domain of class I aminoacyl-tRNA synthetases"/>
    <property type="match status" value="1"/>
</dbReference>
<keyword evidence="7" id="KW-0479">Metal-binding</keyword>
<evidence type="ECO:0000256" key="3">
    <source>
        <dbReference type="ARBA" id="ARBA00022741"/>
    </source>
</evidence>
<protein>
    <recommendedName>
        <fullName evidence="7">Glutamate--tRNA ligase</fullName>
        <ecNumber evidence="7">6.1.1.17</ecNumber>
    </recommendedName>
    <alternativeName>
        <fullName evidence="7">Glutamyl-tRNA synthetase</fullName>
        <shortName evidence="7">GluRS</shortName>
    </alternativeName>
</protein>
<dbReference type="Gene3D" id="1.10.10.350">
    <property type="match status" value="1"/>
</dbReference>
<dbReference type="PANTHER" id="PTHR43311:SF2">
    <property type="entry name" value="GLUTAMATE--TRNA LIGASE, MITOCHONDRIAL-RELATED"/>
    <property type="match status" value="1"/>
</dbReference>
<keyword evidence="5 7" id="KW-0648">Protein biosynthesis</keyword>
<dbReference type="NCBIfam" id="TIGR00464">
    <property type="entry name" value="gltX_bact"/>
    <property type="match status" value="1"/>
</dbReference>
<evidence type="ECO:0000313" key="11">
    <source>
        <dbReference type="Proteomes" id="UP000003178"/>
    </source>
</evidence>
<feature type="binding site" evidence="7">
    <location>
        <position position="262"/>
    </location>
    <ligand>
        <name>ATP</name>
        <dbReference type="ChEBI" id="CHEBI:30616"/>
    </ligand>
</feature>
<dbReference type="GO" id="GO:0005737">
    <property type="term" value="C:cytoplasm"/>
    <property type="evidence" value="ECO:0007669"/>
    <property type="project" value="UniProtKB-SubCell"/>
</dbReference>
<dbReference type="InterPro" id="IPR020058">
    <property type="entry name" value="Glu/Gln-tRNA-synth_Ib_cat-dom"/>
</dbReference>
<feature type="binding site" evidence="7">
    <location>
        <position position="115"/>
    </location>
    <ligand>
        <name>Zn(2+)</name>
        <dbReference type="ChEBI" id="CHEBI:29105"/>
    </ligand>
</feature>
<dbReference type="OrthoDB" id="9807503at2"/>
<evidence type="ECO:0000259" key="8">
    <source>
        <dbReference type="Pfam" id="PF00749"/>
    </source>
</evidence>
<evidence type="ECO:0000313" key="10">
    <source>
        <dbReference type="EMBL" id="EEA84800.1"/>
    </source>
</evidence>
<name>B6G099_PEPHT</name>
<dbReference type="InterPro" id="IPR000924">
    <property type="entry name" value="Glu/Gln-tRNA-synth"/>
</dbReference>
<dbReference type="InterPro" id="IPR049940">
    <property type="entry name" value="GluQ/Sye"/>
</dbReference>
<dbReference type="Proteomes" id="UP000003178">
    <property type="component" value="Unassembled WGS sequence"/>
</dbReference>
<keyword evidence="3 7" id="KW-0547">Nucleotide-binding</keyword>
<dbReference type="CDD" id="cd00808">
    <property type="entry name" value="GluRS_core"/>
    <property type="match status" value="1"/>
</dbReference>
<dbReference type="GO" id="GO:0005524">
    <property type="term" value="F:ATP binding"/>
    <property type="evidence" value="ECO:0007669"/>
    <property type="project" value="UniProtKB-UniRule"/>
</dbReference>
<feature type="binding site" evidence="7">
    <location>
        <position position="142"/>
    </location>
    <ligand>
        <name>Zn(2+)</name>
        <dbReference type="ChEBI" id="CHEBI:29105"/>
    </ligand>
</feature>
<dbReference type="HOGENOM" id="CLU_015768_6_3_9"/>
<evidence type="ECO:0000259" key="9">
    <source>
        <dbReference type="Pfam" id="PF19269"/>
    </source>
</evidence>
<dbReference type="RefSeq" id="WP_006440474.1">
    <property type="nucleotide sequence ID" value="NZ_DS995357.1"/>
</dbReference>
<dbReference type="SUPFAM" id="SSF52374">
    <property type="entry name" value="Nucleotidylyl transferase"/>
    <property type="match status" value="1"/>
</dbReference>
<keyword evidence="11" id="KW-1185">Reference proteome</keyword>
<feature type="binding site" evidence="7">
    <location>
        <position position="144"/>
    </location>
    <ligand>
        <name>Zn(2+)</name>
        <dbReference type="ChEBI" id="CHEBI:29105"/>
    </ligand>
</feature>
<keyword evidence="6 7" id="KW-0030">Aminoacyl-tRNA synthetase</keyword>
<proteinExistence type="inferred from homology"/>
<dbReference type="InterPro" id="IPR033910">
    <property type="entry name" value="GluRS_core"/>
</dbReference>
<evidence type="ECO:0000256" key="7">
    <source>
        <dbReference type="HAMAP-Rule" id="MF_00022"/>
    </source>
</evidence>
<dbReference type="PANTHER" id="PTHR43311">
    <property type="entry name" value="GLUTAMATE--TRNA LIGASE"/>
    <property type="match status" value="1"/>
</dbReference>
<dbReference type="PRINTS" id="PR00987">
    <property type="entry name" value="TRNASYNTHGLU"/>
</dbReference>
<comment type="catalytic activity">
    <reaction evidence="7">
        <text>tRNA(Glu) + L-glutamate + ATP = L-glutamyl-tRNA(Glu) + AMP + diphosphate</text>
        <dbReference type="Rhea" id="RHEA:23540"/>
        <dbReference type="Rhea" id="RHEA-COMP:9663"/>
        <dbReference type="Rhea" id="RHEA-COMP:9680"/>
        <dbReference type="ChEBI" id="CHEBI:29985"/>
        <dbReference type="ChEBI" id="CHEBI:30616"/>
        <dbReference type="ChEBI" id="CHEBI:33019"/>
        <dbReference type="ChEBI" id="CHEBI:78442"/>
        <dbReference type="ChEBI" id="CHEBI:78520"/>
        <dbReference type="ChEBI" id="CHEBI:456215"/>
        <dbReference type="EC" id="6.1.1.17"/>
    </reaction>
</comment>
<dbReference type="AlphaFoldDB" id="B6G099"/>
<comment type="function">
    <text evidence="7">Catalyzes the attachment of glutamate to tRNA(Glu) in a two-step reaction: glutamate is first activated by ATP to form Glu-AMP and then transferred to the acceptor end of tRNA(Glu).</text>
</comment>
<keyword evidence="4 7" id="KW-0067">ATP-binding</keyword>
<accession>B6G099</accession>
<dbReference type="Pfam" id="PF00749">
    <property type="entry name" value="tRNA-synt_1c"/>
    <property type="match status" value="1"/>
</dbReference>